<keyword evidence="2" id="KW-1133">Transmembrane helix</keyword>
<feature type="domain" description="DUF7703" evidence="3">
    <location>
        <begin position="16"/>
        <end position="255"/>
    </location>
</feature>
<proteinExistence type="predicted"/>
<sequence>MAVETVDSNSILTGPTAFVIACFLAISIYNFLELNFIILTTFKRRTGLYFWSFIFATWGIPFYSAGFLLKNFRPSTNSYVYVTFIILGWWPLVTGQAAVLYSRLHLVLDKRSWLKAVRVMIVVNVIICHVPTTVLVYGANSANPGGFTKPYSVYEKIQITLFFLQEMIISGLYIFETTKILRITAITGRDSNRQYRHLLRHLLVVSILVAALDGPILALEYANLYRLQTSYKVFVYSVKLKLEFSILNRLVEVSKARKSSTSFAQTTERTERSESIGQGPLGETMPAFRRPSWNLRKGSSRKPSATGAEVRGELGNEGANNKS</sequence>
<evidence type="ECO:0000313" key="4">
    <source>
        <dbReference type="EMBL" id="KAH6866125.1"/>
    </source>
</evidence>
<feature type="transmembrane region" description="Helical" evidence="2">
    <location>
        <begin position="198"/>
        <end position="219"/>
    </location>
</feature>
<name>A0A9P9AIT7_9HYPO</name>
<dbReference type="PANTHER" id="PTHR37013:SF3">
    <property type="entry name" value="INTEGRAL MEMBRANE PROTEIN (AFU_ORTHOLOGUE AFUA_1G05950)"/>
    <property type="match status" value="1"/>
</dbReference>
<keyword evidence="2" id="KW-0472">Membrane</keyword>
<dbReference type="Proteomes" id="UP000777438">
    <property type="component" value="Unassembled WGS sequence"/>
</dbReference>
<dbReference type="PANTHER" id="PTHR37013">
    <property type="entry name" value="INTEGRAL MEMBRANE PROTEIN (AFU_ORTHOLOGUE AFUA_1G05950)-RELATED"/>
    <property type="match status" value="1"/>
</dbReference>
<gene>
    <name evidence="4" type="ORF">B0T10DRAFT_502818</name>
</gene>
<dbReference type="InterPro" id="IPR056120">
    <property type="entry name" value="DUF7703"/>
</dbReference>
<dbReference type="EMBL" id="JAGPYM010000143">
    <property type="protein sequence ID" value="KAH6866125.1"/>
    <property type="molecule type" value="Genomic_DNA"/>
</dbReference>
<reference evidence="4 5" key="1">
    <citation type="journal article" date="2021" name="Nat. Commun.">
        <title>Genetic determinants of endophytism in the Arabidopsis root mycobiome.</title>
        <authorList>
            <person name="Mesny F."/>
            <person name="Miyauchi S."/>
            <person name="Thiergart T."/>
            <person name="Pickel B."/>
            <person name="Atanasova L."/>
            <person name="Karlsson M."/>
            <person name="Huettel B."/>
            <person name="Barry K.W."/>
            <person name="Haridas S."/>
            <person name="Chen C."/>
            <person name="Bauer D."/>
            <person name="Andreopoulos W."/>
            <person name="Pangilinan J."/>
            <person name="LaButti K."/>
            <person name="Riley R."/>
            <person name="Lipzen A."/>
            <person name="Clum A."/>
            <person name="Drula E."/>
            <person name="Henrissat B."/>
            <person name="Kohler A."/>
            <person name="Grigoriev I.V."/>
            <person name="Martin F.M."/>
            <person name="Hacquard S."/>
        </authorList>
    </citation>
    <scope>NUCLEOTIDE SEQUENCE [LARGE SCALE GENOMIC DNA]</scope>
    <source>
        <strain evidence="4 5">MPI-CAGE-CH-0241</strain>
    </source>
</reference>
<comment type="caution">
    <text evidence="4">The sequence shown here is derived from an EMBL/GenBank/DDBJ whole genome shotgun (WGS) entry which is preliminary data.</text>
</comment>
<evidence type="ECO:0000256" key="1">
    <source>
        <dbReference type="SAM" id="MobiDB-lite"/>
    </source>
</evidence>
<evidence type="ECO:0000256" key="2">
    <source>
        <dbReference type="SAM" id="Phobius"/>
    </source>
</evidence>
<feature type="transmembrane region" description="Helical" evidence="2">
    <location>
        <begin position="157"/>
        <end position="175"/>
    </location>
</feature>
<dbReference type="Pfam" id="PF24802">
    <property type="entry name" value="DUF7703"/>
    <property type="match status" value="1"/>
</dbReference>
<evidence type="ECO:0000313" key="5">
    <source>
        <dbReference type="Proteomes" id="UP000777438"/>
    </source>
</evidence>
<keyword evidence="2" id="KW-0812">Transmembrane</keyword>
<feature type="region of interest" description="Disordered" evidence="1">
    <location>
        <begin position="261"/>
        <end position="323"/>
    </location>
</feature>
<organism evidence="4 5">
    <name type="scientific">Thelonectria olida</name>
    <dbReference type="NCBI Taxonomy" id="1576542"/>
    <lineage>
        <taxon>Eukaryota</taxon>
        <taxon>Fungi</taxon>
        <taxon>Dikarya</taxon>
        <taxon>Ascomycota</taxon>
        <taxon>Pezizomycotina</taxon>
        <taxon>Sordariomycetes</taxon>
        <taxon>Hypocreomycetidae</taxon>
        <taxon>Hypocreales</taxon>
        <taxon>Nectriaceae</taxon>
        <taxon>Thelonectria</taxon>
    </lineage>
</organism>
<keyword evidence="5" id="KW-1185">Reference proteome</keyword>
<feature type="transmembrane region" description="Helical" evidence="2">
    <location>
        <begin position="16"/>
        <end position="36"/>
    </location>
</feature>
<feature type="transmembrane region" description="Helical" evidence="2">
    <location>
        <begin position="116"/>
        <end position="137"/>
    </location>
</feature>
<evidence type="ECO:0000259" key="3">
    <source>
        <dbReference type="Pfam" id="PF24802"/>
    </source>
</evidence>
<feature type="transmembrane region" description="Helical" evidence="2">
    <location>
        <begin position="81"/>
        <end position="104"/>
    </location>
</feature>
<protein>
    <recommendedName>
        <fullName evidence="3">DUF7703 domain-containing protein</fullName>
    </recommendedName>
</protein>
<accession>A0A9P9AIT7</accession>
<feature type="transmembrane region" description="Helical" evidence="2">
    <location>
        <begin position="48"/>
        <end position="69"/>
    </location>
</feature>
<dbReference type="OrthoDB" id="405906at2759"/>
<dbReference type="AlphaFoldDB" id="A0A9P9AIT7"/>